<name>A0A0P6YL24_9CHLR</name>
<keyword evidence="4" id="KW-1185">Reference proteome</keyword>
<dbReference type="FunFam" id="3.40.50.720:FF:000084">
    <property type="entry name" value="Short-chain dehydrogenase reductase"/>
    <property type="match status" value="1"/>
</dbReference>
<proteinExistence type="inferred from homology"/>
<dbReference type="EMBL" id="LGKO01000004">
    <property type="protein sequence ID" value="KPL83276.1"/>
    <property type="molecule type" value="Genomic_DNA"/>
</dbReference>
<dbReference type="RefSeq" id="WP_054521695.1">
    <property type="nucleotide sequence ID" value="NZ_LGKO01000004.1"/>
</dbReference>
<dbReference type="GO" id="GO:0016491">
    <property type="term" value="F:oxidoreductase activity"/>
    <property type="evidence" value="ECO:0007669"/>
    <property type="project" value="UniProtKB-KW"/>
</dbReference>
<protein>
    <submittedName>
        <fullName evidence="3">3-oxoacyl-ACP reductase</fullName>
    </submittedName>
</protein>
<reference evidence="3 4" key="1">
    <citation type="submission" date="2015-07" db="EMBL/GenBank/DDBJ databases">
        <title>Whole genome sequence of Thermanaerothrix daxensis DSM 23592.</title>
        <authorList>
            <person name="Hemp J."/>
            <person name="Ward L.M."/>
            <person name="Pace L.A."/>
            <person name="Fischer W.W."/>
        </authorList>
    </citation>
    <scope>NUCLEOTIDE SEQUENCE [LARGE SCALE GENOMIC DNA]</scope>
    <source>
        <strain evidence="3 4">GNS-1</strain>
    </source>
</reference>
<sequence length="263" mass="28517">MDLGLRDKVALVTGASRGLGFATARVLSQEGARVAINSRDPERLQQAAVNIQKETGYPVLALPGDITRPEMAQRLIEDVMATYGQLDIVIANAGGPPPGPFATLDDEKWYAAIELSLMSQVRLIRAALPYLEQSPTPAVLTVTSYAVKQPIPNLILSNSIRAATVGLTKSLALELGHKGIRFNSILPGWTETERVIELMRNRAEMNGTTIEEEIQKQARESPLGRMGKPEEFARVAVFLVSPAASYVTGVMLQVDGGMYKGLF</sequence>
<dbReference type="PANTHER" id="PTHR42879:SF6">
    <property type="entry name" value="NADPH-DEPENDENT REDUCTASE BACG"/>
    <property type="match status" value="1"/>
</dbReference>
<evidence type="ECO:0000313" key="3">
    <source>
        <dbReference type="EMBL" id="KPL83276.1"/>
    </source>
</evidence>
<dbReference type="Pfam" id="PF13561">
    <property type="entry name" value="adh_short_C2"/>
    <property type="match status" value="1"/>
</dbReference>
<gene>
    <name evidence="3" type="ORF">SE15_08585</name>
</gene>
<comment type="caution">
    <text evidence="3">The sequence shown here is derived from an EMBL/GenBank/DDBJ whole genome shotgun (WGS) entry which is preliminary data.</text>
</comment>
<evidence type="ECO:0000256" key="1">
    <source>
        <dbReference type="ARBA" id="ARBA00006484"/>
    </source>
</evidence>
<dbReference type="STRING" id="869279.SE15_08585"/>
<dbReference type="SUPFAM" id="SSF51735">
    <property type="entry name" value="NAD(P)-binding Rossmann-fold domains"/>
    <property type="match status" value="1"/>
</dbReference>
<evidence type="ECO:0000256" key="2">
    <source>
        <dbReference type="ARBA" id="ARBA00023002"/>
    </source>
</evidence>
<accession>A0A0P6YL24</accession>
<dbReference type="InterPro" id="IPR036291">
    <property type="entry name" value="NAD(P)-bd_dom_sf"/>
</dbReference>
<dbReference type="InterPro" id="IPR002347">
    <property type="entry name" value="SDR_fam"/>
</dbReference>
<dbReference type="Gene3D" id="3.40.50.720">
    <property type="entry name" value="NAD(P)-binding Rossmann-like Domain"/>
    <property type="match status" value="1"/>
</dbReference>
<dbReference type="PANTHER" id="PTHR42879">
    <property type="entry name" value="3-OXOACYL-(ACYL-CARRIER-PROTEIN) REDUCTASE"/>
    <property type="match status" value="1"/>
</dbReference>
<evidence type="ECO:0000313" key="4">
    <source>
        <dbReference type="Proteomes" id="UP000050544"/>
    </source>
</evidence>
<organism evidence="3 4">
    <name type="scientific">Thermanaerothrix daxensis</name>
    <dbReference type="NCBI Taxonomy" id="869279"/>
    <lineage>
        <taxon>Bacteria</taxon>
        <taxon>Bacillati</taxon>
        <taxon>Chloroflexota</taxon>
        <taxon>Anaerolineae</taxon>
        <taxon>Anaerolineales</taxon>
        <taxon>Anaerolineaceae</taxon>
        <taxon>Thermanaerothrix</taxon>
    </lineage>
</organism>
<keyword evidence="2" id="KW-0560">Oxidoreductase</keyword>
<dbReference type="OrthoDB" id="9803333at2"/>
<dbReference type="PATRIC" id="fig|869279.4.peg.2448"/>
<dbReference type="CDD" id="cd05344">
    <property type="entry name" value="BKR_like_SDR_like"/>
    <property type="match status" value="1"/>
</dbReference>
<dbReference type="AlphaFoldDB" id="A0A0P6YL24"/>
<dbReference type="Proteomes" id="UP000050544">
    <property type="component" value="Unassembled WGS sequence"/>
</dbReference>
<dbReference type="PRINTS" id="PR00081">
    <property type="entry name" value="GDHRDH"/>
</dbReference>
<dbReference type="InterPro" id="IPR050259">
    <property type="entry name" value="SDR"/>
</dbReference>
<comment type="similarity">
    <text evidence="1">Belongs to the short-chain dehydrogenases/reductases (SDR) family.</text>
</comment>